<dbReference type="PROSITE" id="PS50850">
    <property type="entry name" value="MFS"/>
    <property type="match status" value="1"/>
</dbReference>
<feature type="transmembrane region" description="Helical" evidence="5">
    <location>
        <begin position="362"/>
        <end position="384"/>
    </location>
</feature>
<evidence type="ECO:0000256" key="3">
    <source>
        <dbReference type="ARBA" id="ARBA00022989"/>
    </source>
</evidence>
<feature type="domain" description="Major facilitator superfamily (MFS) profile" evidence="6">
    <location>
        <begin position="28"/>
        <end position="464"/>
    </location>
</feature>
<evidence type="ECO:0000256" key="5">
    <source>
        <dbReference type="SAM" id="Phobius"/>
    </source>
</evidence>
<sequence length="502" mass="55676">MTGAKILREEHVQKKLAVSFPRRRKWFALYVLSVVQISMNYNASVYGNAIPGLVRGFKVSDDVARMGQWVMLIAYAFGCELWAPWSEDFGRVPVLQASLWMVNIFQVMCGAAPSMSVVIAGRALVGLCSAGGSVTLGVVADMYKPEDQQQAVAFVVFASVMGSVIGPVTGAFIQRYIPNWRWNFWIQLIFGATAAILHLLCPETRSSVLMKKVAKKRRQRGHKVVTVDEVEGDKLTFKKCLTIWTRPFRMFVCEPIVLCLSLLSGFSDALIFMFLEAYGEVYHQWGFGTIAMGLTFVPLAIGYAIAWGLHSWDINRQRDKVANGMAKRGPEEKLRLLLFLAPLEVIGLFGFAWVSLGPSYGVPWIAPMLFSVLVGIANYSIYMATVDYMVEAYGPYAASATGGNGFARDLLAGISALYAKPLYRNIGTRLNTSWPLVYGSLILACLCVLIVSPIYLFFFKGPYIRAHSKFSKKVIAQREETEAKAAARAAENEARKPTLLAR</sequence>
<feature type="transmembrane region" description="Helical" evidence="5">
    <location>
        <begin position="27"/>
        <end position="46"/>
    </location>
</feature>
<feature type="transmembrane region" description="Helical" evidence="5">
    <location>
        <begin position="438"/>
        <end position="459"/>
    </location>
</feature>
<evidence type="ECO:0000313" key="8">
    <source>
        <dbReference type="Proteomes" id="UP000799772"/>
    </source>
</evidence>
<dbReference type="GO" id="GO:0005886">
    <property type="term" value="C:plasma membrane"/>
    <property type="evidence" value="ECO:0007669"/>
    <property type="project" value="TreeGrafter"/>
</dbReference>
<dbReference type="AlphaFoldDB" id="A0A9P4IPJ5"/>
<proteinExistence type="predicted"/>
<dbReference type="InterPro" id="IPR036259">
    <property type="entry name" value="MFS_trans_sf"/>
</dbReference>
<feature type="transmembrane region" description="Helical" evidence="5">
    <location>
        <begin position="151"/>
        <end position="172"/>
    </location>
</feature>
<keyword evidence="2 5" id="KW-0812">Transmembrane</keyword>
<feature type="transmembrane region" description="Helical" evidence="5">
    <location>
        <begin position="184"/>
        <end position="201"/>
    </location>
</feature>
<feature type="transmembrane region" description="Helical" evidence="5">
    <location>
        <begin position="287"/>
        <end position="309"/>
    </location>
</feature>
<dbReference type="InterPro" id="IPR011701">
    <property type="entry name" value="MFS"/>
</dbReference>
<dbReference type="PANTHER" id="PTHR23502:SF3">
    <property type="entry name" value="MAJOR FACILITATOR SUPERFAMILY (MFS) PROFILE DOMAIN-CONTAINING PROTEIN-RELATED"/>
    <property type="match status" value="1"/>
</dbReference>
<name>A0A9P4IPJ5_9PEZI</name>
<dbReference type="InterPro" id="IPR020846">
    <property type="entry name" value="MFS_dom"/>
</dbReference>
<gene>
    <name evidence="7" type="ORF">NA57DRAFT_62563</name>
</gene>
<organism evidence="7 8">
    <name type="scientific">Rhizodiscina lignyota</name>
    <dbReference type="NCBI Taxonomy" id="1504668"/>
    <lineage>
        <taxon>Eukaryota</taxon>
        <taxon>Fungi</taxon>
        <taxon>Dikarya</taxon>
        <taxon>Ascomycota</taxon>
        <taxon>Pezizomycotina</taxon>
        <taxon>Dothideomycetes</taxon>
        <taxon>Pleosporomycetidae</taxon>
        <taxon>Aulographales</taxon>
        <taxon>Rhizodiscinaceae</taxon>
        <taxon>Rhizodiscina</taxon>
    </lineage>
</organism>
<protein>
    <submittedName>
        <fullName evidence="7">MFS general substrate transporter</fullName>
    </submittedName>
</protein>
<dbReference type="PANTHER" id="PTHR23502">
    <property type="entry name" value="MAJOR FACILITATOR SUPERFAMILY"/>
    <property type="match status" value="1"/>
</dbReference>
<evidence type="ECO:0000256" key="2">
    <source>
        <dbReference type="ARBA" id="ARBA00022692"/>
    </source>
</evidence>
<feature type="transmembrane region" description="Helical" evidence="5">
    <location>
        <begin position="119"/>
        <end position="139"/>
    </location>
</feature>
<dbReference type="Pfam" id="PF07690">
    <property type="entry name" value="MFS_1"/>
    <property type="match status" value="1"/>
</dbReference>
<accession>A0A9P4IPJ5</accession>
<dbReference type="SUPFAM" id="SSF103473">
    <property type="entry name" value="MFS general substrate transporter"/>
    <property type="match status" value="1"/>
</dbReference>
<dbReference type="Gene3D" id="1.20.1250.20">
    <property type="entry name" value="MFS general substrate transporter like domains"/>
    <property type="match status" value="1"/>
</dbReference>
<feature type="transmembrane region" description="Helical" evidence="5">
    <location>
        <begin position="336"/>
        <end position="356"/>
    </location>
</feature>
<feature type="transmembrane region" description="Helical" evidence="5">
    <location>
        <begin position="92"/>
        <end position="113"/>
    </location>
</feature>
<feature type="transmembrane region" description="Helical" evidence="5">
    <location>
        <begin position="256"/>
        <end position="275"/>
    </location>
</feature>
<comment type="caution">
    <text evidence="7">The sequence shown here is derived from an EMBL/GenBank/DDBJ whole genome shotgun (WGS) entry which is preliminary data.</text>
</comment>
<feature type="transmembrane region" description="Helical" evidence="5">
    <location>
        <begin position="66"/>
        <end position="85"/>
    </location>
</feature>
<dbReference type="OrthoDB" id="5376138at2759"/>
<evidence type="ECO:0000259" key="6">
    <source>
        <dbReference type="PROSITE" id="PS50850"/>
    </source>
</evidence>
<evidence type="ECO:0000256" key="4">
    <source>
        <dbReference type="ARBA" id="ARBA00023136"/>
    </source>
</evidence>
<keyword evidence="3 5" id="KW-1133">Transmembrane helix</keyword>
<comment type="subcellular location">
    <subcellularLocation>
        <location evidence="1">Membrane</location>
        <topology evidence="1">Multi-pass membrane protein</topology>
    </subcellularLocation>
</comment>
<dbReference type="FunFam" id="1.20.1250.20:FF:000088">
    <property type="entry name" value="MFS multidrug transporter, putative"/>
    <property type="match status" value="1"/>
</dbReference>
<keyword evidence="4 5" id="KW-0472">Membrane</keyword>
<evidence type="ECO:0000256" key="1">
    <source>
        <dbReference type="ARBA" id="ARBA00004141"/>
    </source>
</evidence>
<reference evidence="7" key="1">
    <citation type="journal article" date="2020" name="Stud. Mycol.">
        <title>101 Dothideomycetes genomes: a test case for predicting lifestyles and emergence of pathogens.</title>
        <authorList>
            <person name="Haridas S."/>
            <person name="Albert R."/>
            <person name="Binder M."/>
            <person name="Bloem J."/>
            <person name="Labutti K."/>
            <person name="Salamov A."/>
            <person name="Andreopoulos B."/>
            <person name="Baker S."/>
            <person name="Barry K."/>
            <person name="Bills G."/>
            <person name="Bluhm B."/>
            <person name="Cannon C."/>
            <person name="Castanera R."/>
            <person name="Culley D."/>
            <person name="Daum C."/>
            <person name="Ezra D."/>
            <person name="Gonzalez J."/>
            <person name="Henrissat B."/>
            <person name="Kuo A."/>
            <person name="Liang C."/>
            <person name="Lipzen A."/>
            <person name="Lutzoni F."/>
            <person name="Magnuson J."/>
            <person name="Mondo S."/>
            <person name="Nolan M."/>
            <person name="Ohm R."/>
            <person name="Pangilinan J."/>
            <person name="Park H.-J."/>
            <person name="Ramirez L."/>
            <person name="Alfaro M."/>
            <person name="Sun H."/>
            <person name="Tritt A."/>
            <person name="Yoshinaga Y."/>
            <person name="Zwiers L.-H."/>
            <person name="Turgeon B."/>
            <person name="Goodwin S."/>
            <person name="Spatafora J."/>
            <person name="Crous P."/>
            <person name="Grigoriev I."/>
        </authorList>
    </citation>
    <scope>NUCLEOTIDE SEQUENCE</scope>
    <source>
        <strain evidence="7">CBS 133067</strain>
    </source>
</reference>
<evidence type="ECO:0000313" key="7">
    <source>
        <dbReference type="EMBL" id="KAF2103642.1"/>
    </source>
</evidence>
<dbReference type="EMBL" id="ML978121">
    <property type="protein sequence ID" value="KAF2103642.1"/>
    <property type="molecule type" value="Genomic_DNA"/>
</dbReference>
<dbReference type="Proteomes" id="UP000799772">
    <property type="component" value="Unassembled WGS sequence"/>
</dbReference>
<dbReference type="GO" id="GO:0022857">
    <property type="term" value="F:transmembrane transporter activity"/>
    <property type="evidence" value="ECO:0007669"/>
    <property type="project" value="InterPro"/>
</dbReference>
<keyword evidence="8" id="KW-1185">Reference proteome</keyword>